<dbReference type="OrthoDB" id="684045at2759"/>
<comment type="caution">
    <text evidence="4">The sequence shown here is derived from an EMBL/GenBank/DDBJ whole genome shotgun (WGS) entry which is preliminary data.</text>
</comment>
<dbReference type="InterPro" id="IPR044515">
    <property type="entry name" value="ABTB1"/>
</dbReference>
<dbReference type="EMBL" id="JAHMUF010000020">
    <property type="protein sequence ID" value="KAG7192128.1"/>
    <property type="molecule type" value="Genomic_DNA"/>
</dbReference>
<proteinExistence type="predicted"/>
<evidence type="ECO:0000256" key="1">
    <source>
        <dbReference type="ARBA" id="ARBA00022737"/>
    </source>
</evidence>
<dbReference type="RefSeq" id="XP_043047679.1">
    <property type="nucleotide sequence ID" value="XM_043193253.1"/>
</dbReference>
<evidence type="ECO:0000256" key="2">
    <source>
        <dbReference type="ARBA" id="ARBA00023043"/>
    </source>
</evidence>
<keyword evidence="1" id="KW-0677">Repeat</keyword>
<dbReference type="Proteomes" id="UP000790833">
    <property type="component" value="Unassembled WGS sequence"/>
</dbReference>
<evidence type="ECO:0008006" key="6">
    <source>
        <dbReference type="Google" id="ProtNLM"/>
    </source>
</evidence>
<gene>
    <name evidence="4" type="ORF">KQ657_002493</name>
</gene>
<dbReference type="PANTHER" id="PTHR46231:SF1">
    <property type="entry name" value="ANKYRIN REPEAT AND BTB_POZ DOMAIN-CONTAINING PROTEIN 1"/>
    <property type="match status" value="1"/>
</dbReference>
<dbReference type="GeneID" id="66115867"/>
<keyword evidence="2 3" id="KW-0040">ANK repeat</keyword>
<dbReference type="SUPFAM" id="SSF48403">
    <property type="entry name" value="Ankyrin repeat"/>
    <property type="match status" value="1"/>
</dbReference>
<evidence type="ECO:0000313" key="5">
    <source>
        <dbReference type="Proteomes" id="UP000790833"/>
    </source>
</evidence>
<evidence type="ECO:0000256" key="3">
    <source>
        <dbReference type="PROSITE-ProRule" id="PRU00023"/>
    </source>
</evidence>
<evidence type="ECO:0000313" key="4">
    <source>
        <dbReference type="EMBL" id="KAG7192128.1"/>
    </source>
</evidence>
<dbReference type="SMART" id="SM00248">
    <property type="entry name" value="ANK"/>
    <property type="match status" value="2"/>
</dbReference>
<organism evidence="4 5">
    <name type="scientific">Scheffersomyces spartinae</name>
    <dbReference type="NCBI Taxonomy" id="45513"/>
    <lineage>
        <taxon>Eukaryota</taxon>
        <taxon>Fungi</taxon>
        <taxon>Dikarya</taxon>
        <taxon>Ascomycota</taxon>
        <taxon>Saccharomycotina</taxon>
        <taxon>Pichiomycetes</taxon>
        <taxon>Debaryomycetaceae</taxon>
        <taxon>Scheffersomyces</taxon>
    </lineage>
</organism>
<dbReference type="GO" id="GO:0005737">
    <property type="term" value="C:cytoplasm"/>
    <property type="evidence" value="ECO:0007669"/>
    <property type="project" value="TreeGrafter"/>
</dbReference>
<feature type="repeat" description="ANK" evidence="3">
    <location>
        <begin position="58"/>
        <end position="90"/>
    </location>
</feature>
<dbReference type="PANTHER" id="PTHR46231">
    <property type="entry name" value="ANKYRIN REPEAT AND BTB/POZ DOMAIN-CONTAINING PROTEIN 1"/>
    <property type="match status" value="1"/>
</dbReference>
<dbReference type="AlphaFoldDB" id="A0A9P7V673"/>
<dbReference type="InterPro" id="IPR011333">
    <property type="entry name" value="SKP1/BTB/POZ_sf"/>
</dbReference>
<dbReference type="Gene3D" id="1.25.40.20">
    <property type="entry name" value="Ankyrin repeat-containing domain"/>
    <property type="match status" value="1"/>
</dbReference>
<accession>A0A9P7V673</accession>
<protein>
    <recommendedName>
        <fullName evidence="6">Ankyrin repeat protein</fullName>
    </recommendedName>
</protein>
<dbReference type="Pfam" id="PF12796">
    <property type="entry name" value="Ank_2"/>
    <property type="match status" value="1"/>
</dbReference>
<dbReference type="Gene3D" id="3.30.710.10">
    <property type="entry name" value="Potassium Channel Kv1.1, Chain A"/>
    <property type="match status" value="1"/>
</dbReference>
<dbReference type="InterPro" id="IPR036770">
    <property type="entry name" value="Ankyrin_rpt-contain_sf"/>
</dbReference>
<keyword evidence="5" id="KW-1185">Reference proteome</keyword>
<sequence>MTESASGHNDNYKLMYEEYERGPRKIAELCYAARVGDVTKAIQLVEISGVNINDTDEWDNSPLFLASLCGHYDMVEYLLSSGAAYDKNSFEGARCVLAALTPRIKSLLINSSLSKKFDDLEPFTSHIYGIYSSSKPLFYGDVILQIHSNHWKQEFALHWFIIQTRLGFLVNLATTNNSSLLIIQDAEGLESVSWKALINYAYLRVEDTQREEFELILRFAQLHHLDDLIRDVKVFGDIRERQVYGKLKGKITSKMIKNGILDFTHFFHSHIIVNKLSVPCSGTFEAQNEENNGFEDLEMFLSPDCRLKLIQCSSRPDMIVGVYDDGTDRICYYPVHQSMLARSPYLETMFGSELFTAKYESKPIKTNDLGTATIVDRYNLQSKHVPVVNFSFGAGNAKIAEIILEFLYTCSAEIALNVAADIIFIAEEIFLDKLKALASAAIVNQLNTMTFEEIQSCDLVFKYSIYDLIRVSWVTKCDKLEQAITQVIALKLDDFVMQKNQLKKIIIESSKRIDNREETDTIEFVDDLRYYLTKAYLEDDPIKYETYSTFVDEMLMELDFKEARVDT</sequence>
<name>A0A9P7V673_9ASCO</name>
<dbReference type="GO" id="GO:0000151">
    <property type="term" value="C:ubiquitin ligase complex"/>
    <property type="evidence" value="ECO:0007669"/>
    <property type="project" value="TreeGrafter"/>
</dbReference>
<reference evidence="4" key="1">
    <citation type="submission" date="2021-03" db="EMBL/GenBank/DDBJ databases">
        <authorList>
            <person name="Palmer J.M."/>
        </authorList>
    </citation>
    <scope>NUCLEOTIDE SEQUENCE</scope>
    <source>
        <strain evidence="4">ARV_011</strain>
    </source>
</reference>
<dbReference type="InterPro" id="IPR002110">
    <property type="entry name" value="Ankyrin_rpt"/>
</dbReference>
<dbReference type="PROSITE" id="PS50088">
    <property type="entry name" value="ANK_REPEAT"/>
    <property type="match status" value="1"/>
</dbReference>